<dbReference type="PATRIC" id="fig|1423766.4.peg.1386"/>
<dbReference type="AlphaFoldDB" id="A0A0R1NJX8"/>
<proteinExistence type="predicted"/>
<keyword evidence="2" id="KW-1185">Reference proteome</keyword>
<name>A0A0R1NJX8_9LACO</name>
<organism evidence="1 2">
    <name type="scientific">Lentilactobacillus kisonensis DSM 19906 = JCM 15041</name>
    <dbReference type="NCBI Taxonomy" id="1423766"/>
    <lineage>
        <taxon>Bacteria</taxon>
        <taxon>Bacillati</taxon>
        <taxon>Bacillota</taxon>
        <taxon>Bacilli</taxon>
        <taxon>Lactobacillales</taxon>
        <taxon>Lactobacillaceae</taxon>
        <taxon>Lentilactobacillus</taxon>
    </lineage>
</organism>
<dbReference type="Proteomes" id="UP000051439">
    <property type="component" value="Unassembled WGS sequence"/>
</dbReference>
<evidence type="ECO:0000313" key="1">
    <source>
        <dbReference type="EMBL" id="KRL20752.1"/>
    </source>
</evidence>
<reference evidence="1 2" key="1">
    <citation type="journal article" date="2015" name="Genome Announc.">
        <title>Expanding the biotechnology potential of lactobacilli through comparative genomics of 213 strains and associated genera.</title>
        <authorList>
            <person name="Sun Z."/>
            <person name="Harris H.M."/>
            <person name="McCann A."/>
            <person name="Guo C."/>
            <person name="Argimon S."/>
            <person name="Zhang W."/>
            <person name="Yang X."/>
            <person name="Jeffery I.B."/>
            <person name="Cooney J.C."/>
            <person name="Kagawa T.F."/>
            <person name="Liu W."/>
            <person name="Song Y."/>
            <person name="Salvetti E."/>
            <person name="Wrobel A."/>
            <person name="Rasinkangas P."/>
            <person name="Parkhill J."/>
            <person name="Rea M.C."/>
            <person name="O'Sullivan O."/>
            <person name="Ritari J."/>
            <person name="Douillard F.P."/>
            <person name="Paul Ross R."/>
            <person name="Yang R."/>
            <person name="Briner A.E."/>
            <person name="Felis G.E."/>
            <person name="de Vos W.M."/>
            <person name="Barrangou R."/>
            <person name="Klaenhammer T.R."/>
            <person name="Caufield P.W."/>
            <person name="Cui Y."/>
            <person name="Zhang H."/>
            <person name="O'Toole P.W."/>
        </authorList>
    </citation>
    <scope>NUCLEOTIDE SEQUENCE [LARGE SCALE GENOMIC DNA]</scope>
    <source>
        <strain evidence="1 2">DSM 19906</strain>
    </source>
</reference>
<dbReference type="EMBL" id="AZEB01000022">
    <property type="protein sequence ID" value="KRL20752.1"/>
    <property type="molecule type" value="Genomic_DNA"/>
</dbReference>
<accession>A0A0R1NJX8</accession>
<sequence>MGQGGDKSFSQQKDFGNLRYLTSMISQNAIQGFEVSDGQSITQQNRIYQFDKPIFG</sequence>
<comment type="caution">
    <text evidence="1">The sequence shown here is derived from an EMBL/GenBank/DDBJ whole genome shotgun (WGS) entry which is preliminary data.</text>
</comment>
<evidence type="ECO:0000313" key="2">
    <source>
        <dbReference type="Proteomes" id="UP000051439"/>
    </source>
</evidence>
<gene>
    <name evidence="1" type="ORF">FC98_GL001342</name>
</gene>
<protein>
    <submittedName>
        <fullName evidence="1">Uncharacterized protein</fullName>
    </submittedName>
</protein>